<sequence length="266" mass="29999">MSDRTFAPRSAKRCYVRPKDADVDRELYERLSLSGWNNVLKKLTVPARGGLAWELKAGQTCRIVTAYGPQVGDLNIWNLHDFRERFYSGKTRAIHRGHLTTSDRLWSSFPYLRPLATITQDSLHQYGVDEDGCGLHDVIGTRCDPYTHKLMTGQMGKITCHNNLIKAVKPWNLHESDIHDVFNVFMCTGIDKHTHDYVIKGSPAQKGDYIELLAETDLLVALSACPQGDCSSPCGQPVPESSCFPLDVYVGQPDQDLSQEWIRSKF</sequence>
<protein>
    <recommendedName>
        <fullName evidence="1">DUF1989 domain-containing protein</fullName>
    </recommendedName>
</protein>
<evidence type="ECO:0000259" key="1">
    <source>
        <dbReference type="Pfam" id="PF09347"/>
    </source>
</evidence>
<organism evidence="2">
    <name type="scientific">Capitella teleta</name>
    <name type="common">Polychaete worm</name>
    <dbReference type="NCBI Taxonomy" id="283909"/>
    <lineage>
        <taxon>Eukaryota</taxon>
        <taxon>Metazoa</taxon>
        <taxon>Spiralia</taxon>
        <taxon>Lophotrochozoa</taxon>
        <taxon>Annelida</taxon>
        <taxon>Polychaeta</taxon>
        <taxon>Sedentaria</taxon>
        <taxon>Scolecida</taxon>
        <taxon>Capitellidae</taxon>
        <taxon>Capitella</taxon>
    </lineage>
</organism>
<dbReference type="InterPro" id="IPR018959">
    <property type="entry name" value="DUF1989"/>
</dbReference>
<evidence type="ECO:0000313" key="3">
    <source>
        <dbReference type="EnsemblMetazoa" id="CapteP152338"/>
    </source>
</evidence>
<reference evidence="4" key="1">
    <citation type="submission" date="2012-12" db="EMBL/GenBank/DDBJ databases">
        <authorList>
            <person name="Hellsten U."/>
            <person name="Grimwood J."/>
            <person name="Chapman J.A."/>
            <person name="Shapiro H."/>
            <person name="Aerts A."/>
            <person name="Otillar R.P."/>
            <person name="Terry A.Y."/>
            <person name="Boore J.L."/>
            <person name="Simakov O."/>
            <person name="Marletaz F."/>
            <person name="Cho S.-J."/>
            <person name="Edsinger-Gonzales E."/>
            <person name="Havlak P."/>
            <person name="Kuo D.-H."/>
            <person name="Larsson T."/>
            <person name="Lv J."/>
            <person name="Arendt D."/>
            <person name="Savage R."/>
            <person name="Osoegawa K."/>
            <person name="de Jong P."/>
            <person name="Lindberg D.R."/>
            <person name="Seaver E.C."/>
            <person name="Weisblat D.A."/>
            <person name="Putnam N.H."/>
            <person name="Grigoriev I.V."/>
            <person name="Rokhsar D.S."/>
        </authorList>
    </citation>
    <scope>NUCLEOTIDE SEQUENCE</scope>
    <source>
        <strain evidence="4">I ESC-2004</strain>
    </source>
</reference>
<keyword evidence="4" id="KW-1185">Reference proteome</keyword>
<dbReference type="OrthoDB" id="504708at2759"/>
<dbReference type="EMBL" id="AMQN01013753">
    <property type="status" value="NOT_ANNOTATED_CDS"/>
    <property type="molecule type" value="Genomic_DNA"/>
</dbReference>
<evidence type="ECO:0000313" key="2">
    <source>
        <dbReference type="EMBL" id="ELT91537.1"/>
    </source>
</evidence>
<dbReference type="STRING" id="283909.R7TDF6"/>
<reference evidence="2 4" key="2">
    <citation type="journal article" date="2013" name="Nature">
        <title>Insights into bilaterian evolution from three spiralian genomes.</title>
        <authorList>
            <person name="Simakov O."/>
            <person name="Marletaz F."/>
            <person name="Cho S.J."/>
            <person name="Edsinger-Gonzales E."/>
            <person name="Havlak P."/>
            <person name="Hellsten U."/>
            <person name="Kuo D.H."/>
            <person name="Larsson T."/>
            <person name="Lv J."/>
            <person name="Arendt D."/>
            <person name="Savage R."/>
            <person name="Osoegawa K."/>
            <person name="de Jong P."/>
            <person name="Grimwood J."/>
            <person name="Chapman J.A."/>
            <person name="Shapiro H."/>
            <person name="Aerts A."/>
            <person name="Otillar R.P."/>
            <person name="Terry A.Y."/>
            <person name="Boore J.L."/>
            <person name="Grigoriev I.V."/>
            <person name="Lindberg D.R."/>
            <person name="Seaver E.C."/>
            <person name="Weisblat D.A."/>
            <person name="Putnam N.H."/>
            <person name="Rokhsar D.S."/>
        </authorList>
    </citation>
    <scope>NUCLEOTIDE SEQUENCE</scope>
    <source>
        <strain evidence="2 4">I ESC-2004</strain>
    </source>
</reference>
<dbReference type="HOGENOM" id="CLU_054069_0_0_1"/>
<reference evidence="3" key="3">
    <citation type="submission" date="2015-06" db="UniProtKB">
        <authorList>
            <consortium name="EnsemblMetazoa"/>
        </authorList>
    </citation>
    <scope>IDENTIFICATION</scope>
</reference>
<dbReference type="PANTHER" id="PTHR31527:SF0">
    <property type="entry name" value="RE64534P"/>
    <property type="match status" value="1"/>
</dbReference>
<dbReference type="EMBL" id="KB310457">
    <property type="protein sequence ID" value="ELT91537.1"/>
    <property type="molecule type" value="Genomic_DNA"/>
</dbReference>
<dbReference type="EnsemblMetazoa" id="CapteT152338">
    <property type="protein sequence ID" value="CapteP152338"/>
    <property type="gene ID" value="CapteG152338"/>
</dbReference>
<dbReference type="PANTHER" id="PTHR31527">
    <property type="entry name" value="RE64534P"/>
    <property type="match status" value="1"/>
</dbReference>
<name>R7TDF6_CAPTE</name>
<evidence type="ECO:0000313" key="4">
    <source>
        <dbReference type="Proteomes" id="UP000014760"/>
    </source>
</evidence>
<dbReference type="AlphaFoldDB" id="R7TDF6"/>
<proteinExistence type="predicted"/>
<accession>R7TDF6</accession>
<feature type="domain" description="DUF1989" evidence="1">
    <location>
        <begin position="44"/>
        <end position="219"/>
    </location>
</feature>
<dbReference type="Proteomes" id="UP000014760">
    <property type="component" value="Unassembled WGS sequence"/>
</dbReference>
<dbReference type="Pfam" id="PF09347">
    <property type="entry name" value="DUF1989"/>
    <property type="match status" value="1"/>
</dbReference>
<gene>
    <name evidence="2" type="ORF">CAPTEDRAFT_152338</name>
</gene>
<dbReference type="OMA" id="FMKASPV"/>